<gene>
    <name evidence="1" type="ORF">A2750_04320</name>
</gene>
<reference evidence="1 2" key="1">
    <citation type="journal article" date="2016" name="Nat. Commun.">
        <title>Thousands of microbial genomes shed light on interconnected biogeochemical processes in an aquifer system.</title>
        <authorList>
            <person name="Anantharaman K."/>
            <person name="Brown C.T."/>
            <person name="Hug L.A."/>
            <person name="Sharon I."/>
            <person name="Castelle C.J."/>
            <person name="Probst A.J."/>
            <person name="Thomas B.C."/>
            <person name="Singh A."/>
            <person name="Wilkins M.J."/>
            <person name="Karaoz U."/>
            <person name="Brodie E.L."/>
            <person name="Williams K.H."/>
            <person name="Hubbard S.S."/>
            <person name="Banfield J.F."/>
        </authorList>
    </citation>
    <scope>NUCLEOTIDE SEQUENCE [LARGE SCALE GENOMIC DNA]</scope>
</reference>
<accession>A0A1F8EZL6</accession>
<evidence type="ECO:0000313" key="2">
    <source>
        <dbReference type="Proteomes" id="UP000178023"/>
    </source>
</evidence>
<organism evidence="1 2">
    <name type="scientific">Candidatus Yanofskybacteria bacterium RIFCSPHIGHO2_01_FULL_45_42</name>
    <dbReference type="NCBI Taxonomy" id="1802671"/>
    <lineage>
        <taxon>Bacteria</taxon>
        <taxon>Candidatus Yanofskyibacteriota</taxon>
    </lineage>
</organism>
<dbReference type="Proteomes" id="UP000178023">
    <property type="component" value="Unassembled WGS sequence"/>
</dbReference>
<sequence length="90" mass="10076">MRKRVLFILVVPLFLISALLILMPGNTAVVYAGENGKTIFPNYQCNKGGHISCPKIDSSRDGKLHAVEFKGTRAEEDALTEWLDQQRSKE</sequence>
<protein>
    <submittedName>
        <fullName evidence="1">Uncharacterized protein</fullName>
    </submittedName>
</protein>
<dbReference type="AlphaFoldDB" id="A0A1F8EZL6"/>
<proteinExistence type="predicted"/>
<evidence type="ECO:0000313" key="1">
    <source>
        <dbReference type="EMBL" id="OGN05780.1"/>
    </source>
</evidence>
<dbReference type="EMBL" id="MGJL01000048">
    <property type="protein sequence ID" value="OGN05780.1"/>
    <property type="molecule type" value="Genomic_DNA"/>
</dbReference>
<comment type="caution">
    <text evidence="1">The sequence shown here is derived from an EMBL/GenBank/DDBJ whole genome shotgun (WGS) entry which is preliminary data.</text>
</comment>
<name>A0A1F8EZL6_9BACT</name>